<reference evidence="2" key="2">
    <citation type="journal article" date="2021" name="PeerJ">
        <title>Extensive microbial diversity within the chicken gut microbiome revealed by metagenomics and culture.</title>
        <authorList>
            <person name="Gilroy R."/>
            <person name="Ravi A."/>
            <person name="Getino M."/>
            <person name="Pursley I."/>
            <person name="Horton D.L."/>
            <person name="Alikhan N.F."/>
            <person name="Baker D."/>
            <person name="Gharbi K."/>
            <person name="Hall N."/>
            <person name="Watson M."/>
            <person name="Adriaenssens E.M."/>
            <person name="Foster-Nyarko E."/>
            <person name="Jarju S."/>
            <person name="Secka A."/>
            <person name="Antonio M."/>
            <person name="Oren A."/>
            <person name="Chaudhuri R.R."/>
            <person name="La Ragione R."/>
            <person name="Hildebrand F."/>
            <person name="Pallen M.J."/>
        </authorList>
    </citation>
    <scope>NUCLEOTIDE SEQUENCE</scope>
    <source>
        <strain evidence="2">ChiHjej13B12-12457</strain>
    </source>
</reference>
<evidence type="ECO:0000313" key="2">
    <source>
        <dbReference type="EMBL" id="HIR62976.1"/>
    </source>
</evidence>
<organism evidence="2 3">
    <name type="scientific">Candidatus Coprenecus avistercoris</name>
    <dbReference type="NCBI Taxonomy" id="2840730"/>
    <lineage>
        <taxon>Bacteria</taxon>
        <taxon>Pseudomonadati</taxon>
        <taxon>Bacteroidota</taxon>
        <taxon>Bacteroidia</taxon>
        <taxon>Bacteroidales</taxon>
        <taxon>Rikenellaceae</taxon>
        <taxon>Rikenellaceae incertae sedis</taxon>
        <taxon>Candidatus Coprenecus</taxon>
    </lineage>
</organism>
<protein>
    <recommendedName>
        <fullName evidence="4">DUF5683 domain-containing protein</fullName>
    </recommendedName>
</protein>
<reference evidence="2" key="1">
    <citation type="submission" date="2020-10" db="EMBL/GenBank/DDBJ databases">
        <authorList>
            <person name="Gilroy R."/>
        </authorList>
    </citation>
    <scope>NUCLEOTIDE SEQUENCE</scope>
    <source>
        <strain evidence="2">ChiHjej13B12-12457</strain>
    </source>
</reference>
<keyword evidence="1" id="KW-0732">Signal</keyword>
<evidence type="ECO:0000313" key="3">
    <source>
        <dbReference type="Proteomes" id="UP000886744"/>
    </source>
</evidence>
<evidence type="ECO:0000256" key="1">
    <source>
        <dbReference type="SAM" id="SignalP"/>
    </source>
</evidence>
<gene>
    <name evidence="2" type="ORF">IAC94_05590</name>
</gene>
<proteinExistence type="predicted"/>
<name>A0A9D1J6K4_9BACT</name>
<feature type="chain" id="PRO_5038963843" description="DUF5683 domain-containing protein" evidence="1">
    <location>
        <begin position="17"/>
        <end position="263"/>
    </location>
</feature>
<dbReference type="EMBL" id="DVHI01000070">
    <property type="protein sequence ID" value="HIR62976.1"/>
    <property type="molecule type" value="Genomic_DNA"/>
</dbReference>
<feature type="signal peptide" evidence="1">
    <location>
        <begin position="1"/>
        <end position="16"/>
    </location>
</feature>
<accession>A0A9D1J6K4</accession>
<evidence type="ECO:0008006" key="4">
    <source>
        <dbReference type="Google" id="ProtNLM"/>
    </source>
</evidence>
<dbReference type="Proteomes" id="UP000886744">
    <property type="component" value="Unassembled WGS sequence"/>
</dbReference>
<dbReference type="AlphaFoldDB" id="A0A9D1J6K4"/>
<comment type="caution">
    <text evidence="2">The sequence shown here is derived from an EMBL/GenBank/DDBJ whole genome shotgun (WGS) entry which is preliminary data.</text>
</comment>
<sequence>MKKTFFLILLLLPAVAAWGQYVRGGNRPAWTEGFFQEEQNSYIEVVSAFGYDEESARNKAAEVAISRRNLATGAEMKVRVSGGNITVDGDGSLIVKSRIVDEYIEYMPGQGYRVYLLVQTAKNPTLDFESVNVTDRYPFSMRAFVPGMAQIHKGSTGKGIAFISAEVVMIGGVVAFECMRSYYDGKVSTTHNSDAVKAYIDNARVMSGLRNGFIAGAVAVYVWNVIDGIVAKGERHIMVGEASCRISPYVVPDSGGIMLTLNF</sequence>